<keyword evidence="1" id="KW-0812">Transmembrane</keyword>
<dbReference type="RefSeq" id="WP_311686016.1">
    <property type="nucleotide sequence ID" value="NZ_JAVRHM010000017.1"/>
</dbReference>
<sequence>MKNTAMILLTITTLILVALAVMVSYNVAFPMVFYITCAGQAIFIFTVYKVLTDKYSTEKTFDDWYEDYPIEDK</sequence>
<evidence type="ECO:0000313" key="2">
    <source>
        <dbReference type="EMBL" id="MDT0690969.1"/>
    </source>
</evidence>
<protein>
    <recommendedName>
        <fullName evidence="4">TMhelix containing protein</fullName>
    </recommendedName>
</protein>
<organism evidence="2 3">
    <name type="scientific">Autumnicola patrickiae</name>
    <dbReference type="NCBI Taxonomy" id="3075591"/>
    <lineage>
        <taxon>Bacteria</taxon>
        <taxon>Pseudomonadati</taxon>
        <taxon>Bacteroidota</taxon>
        <taxon>Flavobacteriia</taxon>
        <taxon>Flavobacteriales</taxon>
        <taxon>Flavobacteriaceae</taxon>
        <taxon>Autumnicola</taxon>
    </lineage>
</organism>
<evidence type="ECO:0008006" key="4">
    <source>
        <dbReference type="Google" id="ProtNLM"/>
    </source>
</evidence>
<keyword evidence="1" id="KW-0472">Membrane</keyword>
<comment type="caution">
    <text evidence="2">The sequence shown here is derived from an EMBL/GenBank/DDBJ whole genome shotgun (WGS) entry which is preliminary data.</text>
</comment>
<dbReference type="EMBL" id="JAVRHM010000017">
    <property type="protein sequence ID" value="MDT0690969.1"/>
    <property type="molecule type" value="Genomic_DNA"/>
</dbReference>
<name>A0ABU3E4S3_9FLAO</name>
<proteinExistence type="predicted"/>
<feature type="transmembrane region" description="Helical" evidence="1">
    <location>
        <begin position="7"/>
        <end position="25"/>
    </location>
</feature>
<keyword evidence="1" id="KW-1133">Transmembrane helix</keyword>
<accession>A0ABU3E4S3</accession>
<gene>
    <name evidence="2" type="ORF">RM549_14325</name>
</gene>
<reference evidence="2 3" key="1">
    <citation type="submission" date="2023-09" db="EMBL/GenBank/DDBJ databases">
        <authorList>
            <person name="Rey-Velasco X."/>
        </authorList>
    </citation>
    <scope>NUCLEOTIDE SEQUENCE [LARGE SCALE GENOMIC DNA]</scope>
    <source>
        <strain evidence="2 3">F188</strain>
    </source>
</reference>
<evidence type="ECO:0000313" key="3">
    <source>
        <dbReference type="Proteomes" id="UP001261624"/>
    </source>
</evidence>
<keyword evidence="3" id="KW-1185">Reference proteome</keyword>
<evidence type="ECO:0000256" key="1">
    <source>
        <dbReference type="SAM" id="Phobius"/>
    </source>
</evidence>
<feature type="transmembrane region" description="Helical" evidence="1">
    <location>
        <begin position="31"/>
        <end position="51"/>
    </location>
</feature>
<dbReference type="Proteomes" id="UP001261624">
    <property type="component" value="Unassembled WGS sequence"/>
</dbReference>